<feature type="signal peptide" evidence="1">
    <location>
        <begin position="1"/>
        <end position="19"/>
    </location>
</feature>
<name>A0A4V1N2A7_9FLAO</name>
<reference evidence="3" key="1">
    <citation type="submission" date="2019-01" db="EMBL/GenBank/DDBJ databases">
        <title>Cytophagaceae bacterium strain CAR-16.</title>
        <authorList>
            <person name="Chen W.-M."/>
        </authorList>
    </citation>
    <scope>NUCLEOTIDE SEQUENCE [LARGE SCALE GENOMIC DNA]</scope>
    <source>
        <strain evidence="3">LLJ-11</strain>
    </source>
</reference>
<sequence length="475" mass="54557">MNKIIIALVLSLLGAKSFAQDLVKTINYTVPKKSEIFQIVEEEKKQLSLFFCTNKQISSLRFNENFEIIDSLTTNQIDKKFDEIIGYSLSGDKYYTYWTNGKDYISKAFDFKNKKIESNNYDVILEKEKIIKKLSINNLFYLITVSKNSSLLNFYVFNDGNFTKKVVDFSSKIFYNTYDKEALLSSVFSEATAMENPYSLQNISNDSPASLVFTANKRKCYNYGDQFIITIDNNKTFTQYVSVNLKDFTSDYKIFGQPEIIENVDMTNDSNSFLLEKNLIQIRLNSDNMTIAVKDFENKTVKSFKANSKEEISFKNSDIVQENKNVKSVRILDKSNQFIRKIYNLNPSLSCYINNDNYYLTIGSVSVLENNNAALYGAMLGGLTGALIGAALTSNYSTNNLNSYHERKVVYINSILDKNFNHVAGDAKKLAFDKLRNFVEEHKNVQYRTIFKRGNSLYFAGYTGLNTYSFYSFKD</sequence>
<dbReference type="RefSeq" id="WP_129434565.1">
    <property type="nucleotide sequence ID" value="NZ_SBKO01000001.1"/>
</dbReference>
<evidence type="ECO:0000256" key="1">
    <source>
        <dbReference type="SAM" id="SignalP"/>
    </source>
</evidence>
<gene>
    <name evidence="2" type="ORF">EQG63_03740</name>
</gene>
<keyword evidence="1" id="KW-0732">Signal</keyword>
<dbReference type="EMBL" id="SBKO01000001">
    <property type="protein sequence ID" value="RXR21061.1"/>
    <property type="molecule type" value="Genomic_DNA"/>
</dbReference>
<evidence type="ECO:0000313" key="3">
    <source>
        <dbReference type="Proteomes" id="UP000290283"/>
    </source>
</evidence>
<accession>A0A4V1N2A7</accession>
<dbReference type="Proteomes" id="UP000290283">
    <property type="component" value="Unassembled WGS sequence"/>
</dbReference>
<keyword evidence="3" id="KW-1185">Reference proteome</keyword>
<comment type="caution">
    <text evidence="2">The sequence shown here is derived from an EMBL/GenBank/DDBJ whole genome shotgun (WGS) entry which is preliminary data.</text>
</comment>
<dbReference type="OrthoDB" id="912496at2"/>
<protein>
    <submittedName>
        <fullName evidence="2">Uncharacterized protein</fullName>
    </submittedName>
</protein>
<proteinExistence type="predicted"/>
<evidence type="ECO:0000313" key="2">
    <source>
        <dbReference type="EMBL" id="RXR21061.1"/>
    </source>
</evidence>
<dbReference type="AlphaFoldDB" id="A0A4V1N2A7"/>
<organism evidence="2 3">
    <name type="scientific">Flavobacterium amnicola</name>
    <dbReference type="NCBI Taxonomy" id="2506422"/>
    <lineage>
        <taxon>Bacteria</taxon>
        <taxon>Pseudomonadati</taxon>
        <taxon>Bacteroidota</taxon>
        <taxon>Flavobacteriia</taxon>
        <taxon>Flavobacteriales</taxon>
        <taxon>Flavobacteriaceae</taxon>
        <taxon>Flavobacterium</taxon>
    </lineage>
</organism>
<feature type="chain" id="PRO_5020384394" evidence="1">
    <location>
        <begin position="20"/>
        <end position="475"/>
    </location>
</feature>